<evidence type="ECO:0000313" key="2">
    <source>
        <dbReference type="EMBL" id="ETM02508.1"/>
    </source>
</evidence>
<gene>
    <name evidence="2" type="ORF">L917_01029</name>
</gene>
<organism evidence="2">
    <name type="scientific">Phytophthora nicotianae</name>
    <name type="common">Potato buckeye rot agent</name>
    <name type="synonym">Phytophthora parasitica</name>
    <dbReference type="NCBI Taxonomy" id="4792"/>
    <lineage>
        <taxon>Eukaryota</taxon>
        <taxon>Sar</taxon>
        <taxon>Stramenopiles</taxon>
        <taxon>Oomycota</taxon>
        <taxon>Peronosporomycetes</taxon>
        <taxon>Peronosporales</taxon>
        <taxon>Peronosporaceae</taxon>
        <taxon>Phytophthora</taxon>
    </lineage>
</organism>
<accession>W2LYE9</accession>
<sequence>MIWAWLANWASLSCSAPSPCWVLRPLSWPSRSS</sequence>
<dbReference type="Proteomes" id="UP000054423">
    <property type="component" value="Unassembled WGS sequence"/>
</dbReference>
<proteinExistence type="predicted"/>
<dbReference type="AlphaFoldDB" id="W2LYE9"/>
<protein>
    <submittedName>
        <fullName evidence="2">Uncharacterized protein</fullName>
    </submittedName>
</protein>
<evidence type="ECO:0000256" key="1">
    <source>
        <dbReference type="SAM" id="SignalP"/>
    </source>
</evidence>
<dbReference type="EMBL" id="KI677375">
    <property type="protein sequence ID" value="ETM02508.1"/>
    <property type="molecule type" value="Genomic_DNA"/>
</dbReference>
<keyword evidence="1" id="KW-0732">Signal</keyword>
<name>W2LYE9_PHYNI</name>
<reference evidence="2" key="1">
    <citation type="submission" date="2013-11" db="EMBL/GenBank/DDBJ databases">
        <title>The Genome Sequence of Phytophthora parasitica CHvinca01.</title>
        <authorList>
            <consortium name="The Broad Institute Genomics Platform"/>
            <person name="Russ C."/>
            <person name="Tyler B."/>
            <person name="Panabieres F."/>
            <person name="Shan W."/>
            <person name="Tripathy S."/>
            <person name="Grunwald N."/>
            <person name="Machado M."/>
            <person name="Johnson C.S."/>
            <person name="Arredondo F."/>
            <person name="Hong C."/>
            <person name="Coffey M."/>
            <person name="Young S.K."/>
            <person name="Zeng Q."/>
            <person name="Gargeya S."/>
            <person name="Fitzgerald M."/>
            <person name="Abouelleil A."/>
            <person name="Alvarado L."/>
            <person name="Chapman S.B."/>
            <person name="Gainer-Dewar J."/>
            <person name="Goldberg J."/>
            <person name="Griggs A."/>
            <person name="Gujja S."/>
            <person name="Hansen M."/>
            <person name="Howarth C."/>
            <person name="Imamovic A."/>
            <person name="Ireland A."/>
            <person name="Larimer J."/>
            <person name="McCowan C."/>
            <person name="Murphy C."/>
            <person name="Pearson M."/>
            <person name="Poon T.W."/>
            <person name="Priest M."/>
            <person name="Roberts A."/>
            <person name="Saif S."/>
            <person name="Shea T."/>
            <person name="Sykes S."/>
            <person name="Wortman J."/>
            <person name="Nusbaum C."/>
            <person name="Birren B."/>
        </authorList>
    </citation>
    <scope>NUCLEOTIDE SEQUENCE [LARGE SCALE GENOMIC DNA]</scope>
    <source>
        <strain evidence="2">CHvinca01</strain>
    </source>
</reference>
<feature type="chain" id="PRO_5012022951" evidence="1">
    <location>
        <begin position="16"/>
        <end position="33"/>
    </location>
</feature>
<feature type="signal peptide" evidence="1">
    <location>
        <begin position="1"/>
        <end position="15"/>
    </location>
</feature>